<reference evidence="2" key="1">
    <citation type="submission" date="2018-05" db="EMBL/GenBank/DDBJ databases">
        <authorList>
            <person name="Lanie J.A."/>
            <person name="Ng W.-L."/>
            <person name="Kazmierczak K.M."/>
            <person name="Andrzejewski T.M."/>
            <person name="Davidsen T.M."/>
            <person name="Wayne K.J."/>
            <person name="Tettelin H."/>
            <person name="Glass J.I."/>
            <person name="Rusch D."/>
            <person name="Podicherti R."/>
            <person name="Tsui H.-C.T."/>
            <person name="Winkler M.E."/>
        </authorList>
    </citation>
    <scope>NUCLEOTIDE SEQUENCE</scope>
</reference>
<protein>
    <submittedName>
        <fullName evidence="2">Uncharacterized protein</fullName>
    </submittedName>
</protein>
<feature type="non-terminal residue" evidence="2">
    <location>
        <position position="81"/>
    </location>
</feature>
<name>A0A382MR71_9ZZZZ</name>
<evidence type="ECO:0000256" key="1">
    <source>
        <dbReference type="SAM" id="MobiDB-lite"/>
    </source>
</evidence>
<feature type="region of interest" description="Disordered" evidence="1">
    <location>
        <begin position="50"/>
        <end position="81"/>
    </location>
</feature>
<evidence type="ECO:0000313" key="2">
    <source>
        <dbReference type="EMBL" id="SVC51493.1"/>
    </source>
</evidence>
<organism evidence="2">
    <name type="scientific">marine metagenome</name>
    <dbReference type="NCBI Taxonomy" id="408172"/>
    <lineage>
        <taxon>unclassified sequences</taxon>
        <taxon>metagenomes</taxon>
        <taxon>ecological metagenomes</taxon>
    </lineage>
</organism>
<dbReference type="AlphaFoldDB" id="A0A382MR71"/>
<dbReference type="EMBL" id="UINC01095423">
    <property type="protein sequence ID" value="SVC51493.1"/>
    <property type="molecule type" value="Genomic_DNA"/>
</dbReference>
<proteinExistence type="predicted"/>
<sequence length="81" mass="9199">MKHILIIISFLLLSSPVIGEIITCNKEKIKKMIDFGWSDSEIKEVCGKYTKPSKPEKGKVTKTPQKPKKNITSKKLTKPEK</sequence>
<feature type="compositionally biased region" description="Basic residues" evidence="1">
    <location>
        <begin position="65"/>
        <end position="81"/>
    </location>
</feature>
<accession>A0A382MR71</accession>
<gene>
    <name evidence="2" type="ORF">METZ01_LOCUS304347</name>
</gene>